<protein>
    <submittedName>
        <fullName evidence="2">Uncharacterized protein</fullName>
    </submittedName>
</protein>
<name>A0A3G4ZRP8_9VIRU</name>
<feature type="transmembrane region" description="Helical" evidence="1">
    <location>
        <begin position="91"/>
        <end position="107"/>
    </location>
</feature>
<feature type="transmembrane region" description="Helical" evidence="1">
    <location>
        <begin position="62"/>
        <end position="85"/>
    </location>
</feature>
<keyword evidence="1" id="KW-0812">Transmembrane</keyword>
<proteinExistence type="predicted"/>
<accession>A0A3G4ZRP8</accession>
<evidence type="ECO:0000256" key="1">
    <source>
        <dbReference type="SAM" id="Phobius"/>
    </source>
</evidence>
<gene>
    <name evidence="2" type="ORF">Dasosvirus6_7</name>
</gene>
<keyword evidence="1" id="KW-1133">Transmembrane helix</keyword>
<keyword evidence="1" id="KW-0472">Membrane</keyword>
<feature type="transmembrane region" description="Helical" evidence="1">
    <location>
        <begin position="127"/>
        <end position="143"/>
    </location>
</feature>
<organism evidence="2">
    <name type="scientific">Dasosvirus sp</name>
    <dbReference type="NCBI Taxonomy" id="2487764"/>
    <lineage>
        <taxon>Viruses</taxon>
        <taxon>Varidnaviria</taxon>
        <taxon>Bamfordvirae</taxon>
        <taxon>Nucleocytoviricota</taxon>
        <taxon>Megaviricetes</taxon>
        <taxon>Imitervirales</taxon>
        <taxon>Mimiviridae</taxon>
        <taxon>Klosneuvirinae</taxon>
    </lineage>
</organism>
<reference evidence="2" key="1">
    <citation type="submission" date="2018-10" db="EMBL/GenBank/DDBJ databases">
        <title>Hidden diversity of soil giant viruses.</title>
        <authorList>
            <person name="Schulz F."/>
            <person name="Alteio L."/>
            <person name="Goudeau D."/>
            <person name="Ryan E.M."/>
            <person name="Malmstrom R.R."/>
            <person name="Blanchard J."/>
            <person name="Woyke T."/>
        </authorList>
    </citation>
    <scope>NUCLEOTIDE SEQUENCE</scope>
    <source>
        <strain evidence="2">DSV1</strain>
    </source>
</reference>
<evidence type="ECO:0000313" key="2">
    <source>
        <dbReference type="EMBL" id="AYV77545.1"/>
    </source>
</evidence>
<feature type="transmembrane region" description="Helical" evidence="1">
    <location>
        <begin position="32"/>
        <end position="50"/>
    </location>
</feature>
<dbReference type="EMBL" id="MK072047">
    <property type="protein sequence ID" value="AYV77545.1"/>
    <property type="molecule type" value="Genomic_DNA"/>
</dbReference>
<sequence>MCRDFESSVLAGTFSYLTALILYNRNIGYDRWLALIIFSFSSIQWAEAIIWKNLDNDINMTITSYLIPIILASEGLFSLIGASMYETVDPYMWVIYIVIFFAIILGWSKTSGSKVVDGNLSWRPVDWSANLAFAVYLIVPVYMYMHDELMKNTLIVFTLGSLAYAIINNSKSISSNWCYYANIASVIALSRPYVPL</sequence>